<dbReference type="Proteomes" id="UP000192418">
    <property type="component" value="Unassembled WGS sequence"/>
</dbReference>
<dbReference type="AlphaFoldDB" id="A0A1W2D664"/>
<feature type="signal peptide" evidence="1">
    <location>
        <begin position="1"/>
        <end position="22"/>
    </location>
</feature>
<keyword evidence="3" id="KW-1185">Reference proteome</keyword>
<dbReference type="CDD" id="cd16329">
    <property type="entry name" value="LolA_like"/>
    <property type="match status" value="1"/>
</dbReference>
<name>A0A1W2D664_9BACT</name>
<gene>
    <name evidence="2" type="ORF">SAMN02746065_11575</name>
</gene>
<keyword evidence="1" id="KW-0732">Signal</keyword>
<evidence type="ECO:0000313" key="3">
    <source>
        <dbReference type="Proteomes" id="UP000192418"/>
    </source>
</evidence>
<accession>A0A1W2D664</accession>
<sequence>MNRMISVIVCIMLVLSLGIAHAKVSPEEAARLKVDLTPVGAERAGNADGTIPEWTGGLKNPPPHKKGEWLPDPFADEKPLFTITTENYKQHADKLSPSQIMMFEKKHPNWKMDIYPTHRVVKLPDWVEENTYNNALNAELVDNGNGVNGACGGIPFPIPQSGGEMVQNTLMRFWGDSMKFSNIGFSGYKNSPGVKTFGTEAILFLPYYQKQGTDCNDYLVYFSNLYTIPSRRKGERIVLKDALNASETPRQAWQYIPGQRRVRRAPTIGFDTPDMPITTYDDGYMYNGSPERYNWKILGKKEIYIPYNCYSLDSAYGRGVLDEKDVTPGYPESDLVMRWELHRTWVLEGTVKEDERHIYSKRLFFVDEDSWTIAIQDRFDAKGNLWRTSFGNTYFDYGGSKTTQSRPMIMMDYLSGEYTLWYLSIKPMEVLDSLPEGYFSPQGLRKRARR</sequence>
<dbReference type="Pfam" id="PF07044">
    <property type="entry name" value="DUF1329"/>
    <property type="match status" value="1"/>
</dbReference>
<organism evidence="2 3">
    <name type="scientific">Desulfocicer vacuolatum DSM 3385</name>
    <dbReference type="NCBI Taxonomy" id="1121400"/>
    <lineage>
        <taxon>Bacteria</taxon>
        <taxon>Pseudomonadati</taxon>
        <taxon>Thermodesulfobacteriota</taxon>
        <taxon>Desulfobacteria</taxon>
        <taxon>Desulfobacterales</taxon>
        <taxon>Desulfobacteraceae</taxon>
        <taxon>Desulfocicer</taxon>
    </lineage>
</organism>
<protein>
    <recommendedName>
        <fullName evidence="4">DUF1329 domain-containing protein</fullName>
    </recommendedName>
</protein>
<dbReference type="EMBL" id="FWXY01000015">
    <property type="protein sequence ID" value="SMC92548.1"/>
    <property type="molecule type" value="Genomic_DNA"/>
</dbReference>
<feature type="chain" id="PRO_5012935738" description="DUF1329 domain-containing protein" evidence="1">
    <location>
        <begin position="23"/>
        <end position="450"/>
    </location>
</feature>
<evidence type="ECO:0000313" key="2">
    <source>
        <dbReference type="EMBL" id="SMC92548.1"/>
    </source>
</evidence>
<dbReference type="STRING" id="1121400.SAMN02746065_11575"/>
<dbReference type="RefSeq" id="WP_084070050.1">
    <property type="nucleotide sequence ID" value="NZ_FWXY01000015.1"/>
</dbReference>
<dbReference type="OrthoDB" id="178023at2"/>
<reference evidence="2 3" key="1">
    <citation type="submission" date="2017-04" db="EMBL/GenBank/DDBJ databases">
        <authorList>
            <person name="Afonso C.L."/>
            <person name="Miller P.J."/>
            <person name="Scott M.A."/>
            <person name="Spackman E."/>
            <person name="Goraichik I."/>
            <person name="Dimitrov K.M."/>
            <person name="Suarez D.L."/>
            <person name="Swayne D.E."/>
        </authorList>
    </citation>
    <scope>NUCLEOTIDE SEQUENCE [LARGE SCALE GENOMIC DNA]</scope>
    <source>
        <strain evidence="2 3">DSM 3385</strain>
    </source>
</reference>
<proteinExistence type="predicted"/>
<evidence type="ECO:0008006" key="4">
    <source>
        <dbReference type="Google" id="ProtNLM"/>
    </source>
</evidence>
<evidence type="ECO:0000256" key="1">
    <source>
        <dbReference type="SAM" id="SignalP"/>
    </source>
</evidence>
<dbReference type="Gene3D" id="2.50.20.10">
    <property type="entry name" value="Lipoprotein localisation LolA/LolB/LppX"/>
    <property type="match status" value="1"/>
</dbReference>
<dbReference type="InterPro" id="IPR010752">
    <property type="entry name" value="DUF1329"/>
</dbReference>